<evidence type="ECO:0000313" key="1">
    <source>
        <dbReference type="EMBL" id="GAC28786.1"/>
    </source>
</evidence>
<gene>
    <name evidence="1" type="ORF">GPAL_1925</name>
</gene>
<dbReference type="EMBL" id="BAEQ01000030">
    <property type="protein sequence ID" value="GAC28786.1"/>
    <property type="molecule type" value="Genomic_DNA"/>
</dbReference>
<evidence type="ECO:0000313" key="2">
    <source>
        <dbReference type="Proteomes" id="UP000006251"/>
    </source>
</evidence>
<protein>
    <submittedName>
        <fullName evidence="1">Uncharacterized protein</fullName>
    </submittedName>
</protein>
<dbReference type="AlphaFoldDB" id="K6YXX1"/>
<sequence>MLGIYFTIFSIQPSMGVCSQSDFAVQTDENGLPASIQCSRKGNEVSWLAWITNKSTSNQFHFLDLLELLSQIGSDE</sequence>
<dbReference type="Proteomes" id="UP000006251">
    <property type="component" value="Unassembled WGS sequence"/>
</dbReference>
<organism evidence="1 2">
    <name type="scientific">Brumicola pallidula DSM 14239 = ACAM 615</name>
    <dbReference type="NCBI Taxonomy" id="1121922"/>
    <lineage>
        <taxon>Bacteria</taxon>
        <taxon>Pseudomonadati</taxon>
        <taxon>Pseudomonadota</taxon>
        <taxon>Gammaproteobacteria</taxon>
        <taxon>Alteromonadales</taxon>
        <taxon>Alteromonadaceae</taxon>
        <taxon>Brumicola</taxon>
    </lineage>
</organism>
<reference evidence="2" key="1">
    <citation type="journal article" date="2014" name="Environ. Microbiol.">
        <title>Comparative genomics of the marine bacterial genus Glaciecola reveals the high degree of genomic diversity and genomic characteristic for cold adaptation.</title>
        <authorList>
            <person name="Qin Q.L."/>
            <person name="Xie B.B."/>
            <person name="Yu Y."/>
            <person name="Shu Y.L."/>
            <person name="Rong J.C."/>
            <person name="Zhang Y.J."/>
            <person name="Zhao D.L."/>
            <person name="Chen X.L."/>
            <person name="Zhang X.Y."/>
            <person name="Chen B."/>
            <person name="Zhou B.C."/>
            <person name="Zhang Y.Z."/>
        </authorList>
    </citation>
    <scope>NUCLEOTIDE SEQUENCE [LARGE SCALE GENOMIC DNA]</scope>
    <source>
        <strain evidence="2">ACAM 615</strain>
    </source>
</reference>
<proteinExistence type="predicted"/>
<name>K6YXX1_9ALTE</name>
<comment type="caution">
    <text evidence="1">The sequence shown here is derived from an EMBL/GenBank/DDBJ whole genome shotgun (WGS) entry which is preliminary data.</text>
</comment>
<dbReference type="STRING" id="1121922.GCA_000428905_01151"/>
<keyword evidence="2" id="KW-1185">Reference proteome</keyword>
<accession>K6YXX1</accession>